<evidence type="ECO:0000313" key="3">
    <source>
        <dbReference type="EMBL" id="MDC0673977.1"/>
    </source>
</evidence>
<dbReference type="SUPFAM" id="SSF101898">
    <property type="entry name" value="NHL repeat"/>
    <property type="match status" value="1"/>
</dbReference>
<keyword evidence="4" id="KW-1185">Reference proteome</keyword>
<feature type="region of interest" description="Disordered" evidence="1">
    <location>
        <begin position="1"/>
        <end position="93"/>
    </location>
</feature>
<dbReference type="InterPro" id="IPR018391">
    <property type="entry name" value="PQQ_b-propeller_rpt"/>
</dbReference>
<protein>
    <submittedName>
        <fullName evidence="3">SBBP repeat-containing protein</fullName>
    </submittedName>
</protein>
<dbReference type="RefSeq" id="WP_272007764.1">
    <property type="nucleotide sequence ID" value="NZ_JAQNDN010000023.1"/>
</dbReference>
<gene>
    <name evidence="3" type="ORF">POL58_39895</name>
</gene>
<dbReference type="InterPro" id="IPR052918">
    <property type="entry name" value="Motility_Chemotaxis_Reg"/>
</dbReference>
<accession>A0ABT5BIP2</accession>
<dbReference type="Pfam" id="PF13360">
    <property type="entry name" value="PQQ_2"/>
    <property type="match status" value="1"/>
</dbReference>
<proteinExistence type="predicted"/>
<reference evidence="3 4" key="1">
    <citation type="submission" date="2022-11" db="EMBL/GenBank/DDBJ databases">
        <title>Minimal conservation of predation-associated metabolite biosynthetic gene clusters underscores biosynthetic potential of Myxococcota including descriptions for ten novel species: Archangium lansinium sp. nov., Myxococcus landrumus sp. nov., Nannocystis bai.</title>
        <authorList>
            <person name="Ahearne A."/>
            <person name="Stevens C."/>
            <person name="Dowd S."/>
        </authorList>
    </citation>
    <scope>NUCLEOTIDE SEQUENCE [LARGE SCALE GENOMIC DNA]</scope>
    <source>
        <strain evidence="3 4">NCELM</strain>
    </source>
</reference>
<dbReference type="Gene3D" id="2.120.10.30">
    <property type="entry name" value="TolB, C-terminal domain"/>
    <property type="match status" value="2"/>
</dbReference>
<dbReference type="InterPro" id="IPR011042">
    <property type="entry name" value="6-blade_b-propeller_TolB-like"/>
</dbReference>
<dbReference type="PANTHER" id="PTHR35580:SF1">
    <property type="entry name" value="PHYTASE-LIKE DOMAIN-CONTAINING PROTEIN"/>
    <property type="match status" value="1"/>
</dbReference>
<feature type="compositionally biased region" description="Low complexity" evidence="1">
    <location>
        <begin position="8"/>
        <end position="90"/>
    </location>
</feature>
<evidence type="ECO:0000256" key="1">
    <source>
        <dbReference type="SAM" id="MobiDB-lite"/>
    </source>
</evidence>
<comment type="caution">
    <text evidence="3">The sequence shown here is derived from an EMBL/GenBank/DDBJ whole genome shotgun (WGS) entry which is preliminary data.</text>
</comment>
<dbReference type="SMART" id="SM00564">
    <property type="entry name" value="PQQ"/>
    <property type="match status" value="3"/>
</dbReference>
<evidence type="ECO:0000259" key="2">
    <source>
        <dbReference type="Pfam" id="PF13360"/>
    </source>
</evidence>
<dbReference type="Pfam" id="PF06739">
    <property type="entry name" value="SBBP"/>
    <property type="match status" value="1"/>
</dbReference>
<dbReference type="PANTHER" id="PTHR35580">
    <property type="entry name" value="CELL SURFACE GLYCOPROTEIN (S-LAYER PROTEIN)-LIKE PROTEIN"/>
    <property type="match status" value="1"/>
</dbReference>
<dbReference type="InterPro" id="IPR002372">
    <property type="entry name" value="PQQ_rpt_dom"/>
</dbReference>
<sequence length="556" mass="56793">MVPGTDSAATAEPETAGPTTAPSDTTTSEPVTTSGPPTEGTTAPATTEGPTTAETESTTADPSTTSEATTDATSEPLTATDTSTTAPPASCGNGVLDPGEACDDGNADETDACTTLCNAPSCSDGLESGDESDLDCGGSCGGCAVGQGCGGDGDCLGGACEANQCVDGCVPWARQWGTQYSDGGSGIAVDGDDNIFVSSFMFAGNYGAVRKYDAAGQELWTRQIDSSEFDGAYGVATDSAGNVFVTGDTQGDLDGNISQGYDDVFIVKYDNDGNKQWTRQFGSDDNEVAIDAATDAAGNVIVAGNSRGSIDGHVLGGVYDVLLAKYDAQGEKQWIRQFGSSGDDQAYGVTTDSAGNIIVVGYVYGSLDGNVYLGDSDAFVAKFDADGTKLWTRQFGLEYGDYAAAVATDDAGDIYVTGSVSGSLDGNPYHGFGDLLVMKFDADGAKQWTRQLGTSDSDAGRDIVVDGAGDLLIGGSTDGDFDGHVSKGGWDLFVAKYSASGVKQWTHQLGTVDDEHQGFIAALSTGMPVIVGYGDGKFAPPALGVDDIIAAHLCLR</sequence>
<dbReference type="Proteomes" id="UP001217838">
    <property type="component" value="Unassembled WGS sequence"/>
</dbReference>
<name>A0ABT5BIP2_9BACT</name>
<evidence type="ECO:0000313" key="4">
    <source>
        <dbReference type="Proteomes" id="UP001217838"/>
    </source>
</evidence>
<dbReference type="EMBL" id="JAQNDN010000023">
    <property type="protein sequence ID" value="MDC0673977.1"/>
    <property type="molecule type" value="Genomic_DNA"/>
</dbReference>
<feature type="domain" description="Pyrrolo-quinoline quinone repeat" evidence="2">
    <location>
        <begin position="170"/>
        <end position="396"/>
    </location>
</feature>
<organism evidence="3 4">
    <name type="scientific">Nannocystis radixulma</name>
    <dbReference type="NCBI Taxonomy" id="2995305"/>
    <lineage>
        <taxon>Bacteria</taxon>
        <taxon>Pseudomonadati</taxon>
        <taxon>Myxococcota</taxon>
        <taxon>Polyangia</taxon>
        <taxon>Nannocystales</taxon>
        <taxon>Nannocystaceae</taxon>
        <taxon>Nannocystis</taxon>
    </lineage>
</organism>
<dbReference type="InterPro" id="IPR010620">
    <property type="entry name" value="SBBP_repeat"/>
</dbReference>